<dbReference type="OMA" id="GLTDHYF"/>
<feature type="binding site" evidence="5">
    <location>
        <position position="520"/>
    </location>
    <ligand>
        <name>Fe cation</name>
        <dbReference type="ChEBI" id="CHEBI:24875"/>
        <note>catalytic</note>
    </ligand>
</feature>
<dbReference type="GO" id="GO:0010436">
    <property type="term" value="F:carotenoid dioxygenase activity"/>
    <property type="evidence" value="ECO:0000318"/>
    <property type="project" value="GO_Central"/>
</dbReference>
<dbReference type="PANTHER" id="PTHR10543:SF24">
    <property type="entry name" value="CAROTENOID ISOMEROOXYGENASE"/>
    <property type="match status" value="1"/>
</dbReference>
<keyword evidence="7" id="KW-1185">Reference proteome</keyword>
<accession>E9FZ91</accession>
<dbReference type="GO" id="GO:0046872">
    <property type="term" value="F:metal ion binding"/>
    <property type="evidence" value="ECO:0007669"/>
    <property type="project" value="UniProtKB-KW"/>
</dbReference>
<dbReference type="PhylomeDB" id="E9FZ91"/>
<dbReference type="GO" id="GO:0042574">
    <property type="term" value="P:retinal metabolic process"/>
    <property type="evidence" value="ECO:0000318"/>
    <property type="project" value="GO_Central"/>
</dbReference>
<evidence type="ECO:0000256" key="4">
    <source>
        <dbReference type="ARBA" id="ARBA00023004"/>
    </source>
</evidence>
<dbReference type="FunCoup" id="E9FZ91">
    <property type="interactions" value="2"/>
</dbReference>
<dbReference type="STRING" id="6669.E9FZ91"/>
<comment type="cofactor">
    <cofactor evidence="5">
        <name>Fe(2+)</name>
        <dbReference type="ChEBI" id="CHEBI:29033"/>
    </cofactor>
    <text evidence="5">Binds 1 Fe(2+) ion per subunit.</text>
</comment>
<feature type="binding site" evidence="5">
    <location>
        <position position="178"/>
    </location>
    <ligand>
        <name>Fe cation</name>
        <dbReference type="ChEBI" id="CHEBI:24875"/>
        <note>catalytic</note>
    </ligand>
</feature>
<evidence type="ECO:0000256" key="5">
    <source>
        <dbReference type="PIRSR" id="PIRSR604294-1"/>
    </source>
</evidence>
<dbReference type="GO" id="GO:0016121">
    <property type="term" value="P:carotene catabolic process"/>
    <property type="evidence" value="ECO:0000318"/>
    <property type="project" value="GO_Central"/>
</dbReference>
<feature type="binding site" evidence="5">
    <location>
        <position position="308"/>
    </location>
    <ligand>
        <name>Fe cation</name>
        <dbReference type="ChEBI" id="CHEBI:24875"/>
        <note>catalytic</note>
    </ligand>
</feature>
<keyword evidence="2 5" id="KW-0479">Metal-binding</keyword>
<dbReference type="Proteomes" id="UP000000305">
    <property type="component" value="Unassembled WGS sequence"/>
</dbReference>
<dbReference type="Pfam" id="PF03055">
    <property type="entry name" value="RPE65"/>
    <property type="match status" value="1"/>
</dbReference>
<feature type="binding site" evidence="5">
    <location>
        <position position="237"/>
    </location>
    <ligand>
        <name>Fe cation</name>
        <dbReference type="ChEBI" id="CHEBI:24875"/>
        <note>catalytic</note>
    </ligand>
</feature>
<keyword evidence="3" id="KW-0560">Oxidoreductase</keyword>
<evidence type="ECO:0000256" key="3">
    <source>
        <dbReference type="ARBA" id="ARBA00023002"/>
    </source>
</evidence>
<dbReference type="OrthoDB" id="1069523at2759"/>
<gene>
    <name evidence="6" type="ORF">DAPPUDRAFT_97232</name>
</gene>
<dbReference type="KEGG" id="dpx:DAPPUDRAFT_97232"/>
<dbReference type="HOGENOM" id="CLU_016472_1_1_1"/>
<dbReference type="EMBL" id="GL732528">
    <property type="protein sequence ID" value="EFX87306.1"/>
    <property type="molecule type" value="Genomic_DNA"/>
</dbReference>
<evidence type="ECO:0000256" key="1">
    <source>
        <dbReference type="ARBA" id="ARBA00006787"/>
    </source>
</evidence>
<dbReference type="eggNOG" id="KOG1285">
    <property type="taxonomic scope" value="Eukaryota"/>
</dbReference>
<sequence length="527" mass="59222">MAYPNCDLNIWLRSCEIEVINPLEGITTGAIPLWVNGSLYRNGPGKQDYGRQRVNHLFDAAGLLHKFNVRNGKVTYQSRYVNSTSYVLNTAAGQLVVPEFTTPAAPDPCKSIFHRISSLFVLDQVVSDNAMISIYPLGKDLYAFAETPFIHRIDPVTMETTRRESLHETLSVFNQSSHPHITESGEAYQLGQKIGAKGPSYVVIHYPADDQESKATERARVVTTVPCRSLKEPSYMHSFSITDSYFVLIEQPLNVSFKTVFSSFLSGKPLVNSLKWRPNKKTRIRVISRKTGAELPVQYVTEAFFFLHTINAFEADDHLIVDICCYANAKMLDCMYIDALENAQSDPNYASLFRGRPKRFVMPLNPKQGKEGNLNTYAHSLSEAKWMNGGSSMYIKPDELCPLGCETPQINYNKYNGKPYRYFYAISSDVDAENPGTLIKVDTIEKKCRTWAEKNVYASEPVFVPHPDAKSEDDGVLLSSMIFGGHNEKRTGLLVLDAATFKEIGRTEFHTPSPVPKCLHGYFSPTK</sequence>
<name>E9FZ91_DAPPU</name>
<comment type="similarity">
    <text evidence="1">Belongs to the carotenoid oxygenase family.</text>
</comment>
<dbReference type="GO" id="GO:0003834">
    <property type="term" value="F:beta-carotene 15,15'-dioxygenase activity"/>
    <property type="evidence" value="ECO:0000318"/>
    <property type="project" value="GO_Central"/>
</dbReference>
<keyword evidence="4 5" id="KW-0408">Iron</keyword>
<evidence type="ECO:0000256" key="2">
    <source>
        <dbReference type="ARBA" id="ARBA00022723"/>
    </source>
</evidence>
<dbReference type="PANTHER" id="PTHR10543">
    <property type="entry name" value="BETA-CAROTENE DIOXYGENASE"/>
    <property type="match status" value="1"/>
</dbReference>
<evidence type="ECO:0000313" key="7">
    <source>
        <dbReference type="Proteomes" id="UP000000305"/>
    </source>
</evidence>
<dbReference type="InterPro" id="IPR004294">
    <property type="entry name" value="Carotenoid_Oase"/>
</dbReference>
<organism evidence="6 7">
    <name type="scientific">Daphnia pulex</name>
    <name type="common">Water flea</name>
    <dbReference type="NCBI Taxonomy" id="6669"/>
    <lineage>
        <taxon>Eukaryota</taxon>
        <taxon>Metazoa</taxon>
        <taxon>Ecdysozoa</taxon>
        <taxon>Arthropoda</taxon>
        <taxon>Crustacea</taxon>
        <taxon>Branchiopoda</taxon>
        <taxon>Diplostraca</taxon>
        <taxon>Cladocera</taxon>
        <taxon>Anomopoda</taxon>
        <taxon>Daphniidae</taxon>
        <taxon>Daphnia</taxon>
    </lineage>
</organism>
<reference evidence="6 7" key="1">
    <citation type="journal article" date="2011" name="Science">
        <title>The ecoresponsive genome of Daphnia pulex.</title>
        <authorList>
            <person name="Colbourne J.K."/>
            <person name="Pfrender M.E."/>
            <person name="Gilbert D."/>
            <person name="Thomas W.K."/>
            <person name="Tucker A."/>
            <person name="Oakley T.H."/>
            <person name="Tokishita S."/>
            <person name="Aerts A."/>
            <person name="Arnold G.J."/>
            <person name="Basu M.K."/>
            <person name="Bauer D.J."/>
            <person name="Caceres C.E."/>
            <person name="Carmel L."/>
            <person name="Casola C."/>
            <person name="Choi J.H."/>
            <person name="Detter J.C."/>
            <person name="Dong Q."/>
            <person name="Dusheyko S."/>
            <person name="Eads B.D."/>
            <person name="Frohlich T."/>
            <person name="Geiler-Samerotte K.A."/>
            <person name="Gerlach D."/>
            <person name="Hatcher P."/>
            <person name="Jogdeo S."/>
            <person name="Krijgsveld J."/>
            <person name="Kriventseva E.V."/>
            <person name="Kultz D."/>
            <person name="Laforsch C."/>
            <person name="Lindquist E."/>
            <person name="Lopez J."/>
            <person name="Manak J.R."/>
            <person name="Muller J."/>
            <person name="Pangilinan J."/>
            <person name="Patwardhan R.P."/>
            <person name="Pitluck S."/>
            <person name="Pritham E.J."/>
            <person name="Rechtsteiner A."/>
            <person name="Rho M."/>
            <person name="Rogozin I.B."/>
            <person name="Sakarya O."/>
            <person name="Salamov A."/>
            <person name="Schaack S."/>
            <person name="Shapiro H."/>
            <person name="Shiga Y."/>
            <person name="Skalitzky C."/>
            <person name="Smith Z."/>
            <person name="Souvorov A."/>
            <person name="Sung W."/>
            <person name="Tang Z."/>
            <person name="Tsuchiya D."/>
            <person name="Tu H."/>
            <person name="Vos H."/>
            <person name="Wang M."/>
            <person name="Wolf Y.I."/>
            <person name="Yamagata H."/>
            <person name="Yamada T."/>
            <person name="Ye Y."/>
            <person name="Shaw J.R."/>
            <person name="Andrews J."/>
            <person name="Crease T.J."/>
            <person name="Tang H."/>
            <person name="Lucas S.M."/>
            <person name="Robertson H.M."/>
            <person name="Bork P."/>
            <person name="Koonin E.V."/>
            <person name="Zdobnov E.M."/>
            <person name="Grigoriev I.V."/>
            <person name="Lynch M."/>
            <person name="Boore J.L."/>
        </authorList>
    </citation>
    <scope>NUCLEOTIDE SEQUENCE [LARGE SCALE GENOMIC DNA]</scope>
</reference>
<dbReference type="InParanoid" id="E9FZ91"/>
<proteinExistence type="inferred from homology"/>
<protein>
    <submittedName>
        <fullName evidence="6">Uncharacterized protein</fullName>
    </submittedName>
</protein>
<dbReference type="AlphaFoldDB" id="E9FZ91"/>
<evidence type="ECO:0000313" key="6">
    <source>
        <dbReference type="EMBL" id="EFX87306.1"/>
    </source>
</evidence>